<dbReference type="SUPFAM" id="SSF88713">
    <property type="entry name" value="Glycoside hydrolase/deacetylase"/>
    <property type="match status" value="1"/>
</dbReference>
<dbReference type="AlphaFoldDB" id="A0A517ZHG1"/>
<dbReference type="InterPro" id="IPR002509">
    <property type="entry name" value="NODB_dom"/>
</dbReference>
<dbReference type="Gene3D" id="3.20.20.370">
    <property type="entry name" value="Glycoside hydrolase/deacetylase"/>
    <property type="match status" value="1"/>
</dbReference>
<dbReference type="RefSeq" id="WP_145373921.1">
    <property type="nucleotide sequence ID" value="NZ_CAXBED010000057.1"/>
</dbReference>
<sequence length="293" mass="33565">MLNAFTVDVEDYFQVGAFADRIPTSSWDDFEGRVVPNTRSVLDLLEKHQVRGTFFILGWTAQHYPELVRDIQRGGHEIGSHSHWHQLIYEMTPEEFADDLKLSCRIIEDITSEPVKMFRAPSFSVTGQSLWALDILAENGIEFDSSIFPVHHDRYGIPDAEPFPYRIENEQGGLWEFPPSVYRVANRMNLPVAGGGYFRLYPARLTIECIHRINRSGQPFMFYIHPWEVDPEQPRLPCGWRSRFRHYQNLGSTHRKLDRLLGEVSFGTMTDALQPSLEQSACTASSTKISAGS</sequence>
<dbReference type="InterPro" id="IPR022560">
    <property type="entry name" value="DUF3473"/>
</dbReference>
<organism evidence="2 3">
    <name type="scientific">Symmachiella dynata</name>
    <dbReference type="NCBI Taxonomy" id="2527995"/>
    <lineage>
        <taxon>Bacteria</taxon>
        <taxon>Pseudomonadati</taxon>
        <taxon>Planctomycetota</taxon>
        <taxon>Planctomycetia</taxon>
        <taxon>Planctomycetales</taxon>
        <taxon>Planctomycetaceae</taxon>
        <taxon>Symmachiella</taxon>
    </lineage>
</organism>
<reference evidence="2 3" key="1">
    <citation type="submission" date="2019-02" db="EMBL/GenBank/DDBJ databases">
        <title>Deep-cultivation of Planctomycetes and their phenomic and genomic characterization uncovers novel biology.</title>
        <authorList>
            <person name="Wiegand S."/>
            <person name="Jogler M."/>
            <person name="Boedeker C."/>
            <person name="Pinto D."/>
            <person name="Vollmers J."/>
            <person name="Rivas-Marin E."/>
            <person name="Kohn T."/>
            <person name="Peeters S.H."/>
            <person name="Heuer A."/>
            <person name="Rast P."/>
            <person name="Oberbeckmann S."/>
            <person name="Bunk B."/>
            <person name="Jeske O."/>
            <person name="Meyerdierks A."/>
            <person name="Storesund J.E."/>
            <person name="Kallscheuer N."/>
            <person name="Luecker S."/>
            <person name="Lage O.M."/>
            <person name="Pohl T."/>
            <person name="Merkel B.J."/>
            <person name="Hornburger P."/>
            <person name="Mueller R.-W."/>
            <person name="Bruemmer F."/>
            <person name="Labrenz M."/>
            <person name="Spormann A.M."/>
            <person name="Op den Camp H."/>
            <person name="Overmann J."/>
            <person name="Amann R."/>
            <person name="Jetten M.S.M."/>
            <person name="Mascher T."/>
            <person name="Medema M.H."/>
            <person name="Devos D.P."/>
            <person name="Kaster A.-K."/>
            <person name="Ovreas L."/>
            <person name="Rohde M."/>
            <person name="Galperin M.Y."/>
            <person name="Jogler C."/>
        </authorList>
    </citation>
    <scope>NUCLEOTIDE SEQUENCE [LARGE SCALE GENOMIC DNA]</scope>
    <source>
        <strain evidence="2 3">Mal52</strain>
    </source>
</reference>
<keyword evidence="2" id="KW-0378">Hydrolase</keyword>
<dbReference type="GO" id="GO:0005975">
    <property type="term" value="P:carbohydrate metabolic process"/>
    <property type="evidence" value="ECO:0007669"/>
    <property type="project" value="InterPro"/>
</dbReference>
<dbReference type="KEGG" id="sdyn:Mal52_03710"/>
<protein>
    <submittedName>
        <fullName evidence="2">Peptidoglycan-N-acetylmuramic acid deacetylase PdaA</fullName>
        <ecNumber evidence="2">3.5.1.-</ecNumber>
    </submittedName>
</protein>
<evidence type="ECO:0000259" key="1">
    <source>
        <dbReference type="PROSITE" id="PS51677"/>
    </source>
</evidence>
<name>A0A517ZHG1_9PLAN</name>
<dbReference type="PANTHER" id="PTHR47561">
    <property type="entry name" value="POLYSACCHARIDE DEACETYLASE FAMILY PROTEIN (AFU_ORTHOLOGUE AFUA_6G05030)"/>
    <property type="match status" value="1"/>
</dbReference>
<dbReference type="InterPro" id="IPR014344">
    <property type="entry name" value="XrtA_polysacc_deacetyl"/>
</dbReference>
<dbReference type="Pfam" id="PF11959">
    <property type="entry name" value="DUF3473"/>
    <property type="match status" value="1"/>
</dbReference>
<gene>
    <name evidence="2" type="primary">pdaA_1</name>
    <name evidence="2" type="ORF">Mal52_03710</name>
</gene>
<evidence type="ECO:0000313" key="2">
    <source>
        <dbReference type="EMBL" id="QDU41916.1"/>
    </source>
</evidence>
<dbReference type="EMBL" id="CP036276">
    <property type="protein sequence ID" value="QDU41916.1"/>
    <property type="molecule type" value="Genomic_DNA"/>
</dbReference>
<dbReference type="Proteomes" id="UP000319383">
    <property type="component" value="Chromosome"/>
</dbReference>
<keyword evidence="3" id="KW-1185">Reference proteome</keyword>
<dbReference type="InterPro" id="IPR045235">
    <property type="entry name" value="PuuE_HpPgdA-like"/>
</dbReference>
<dbReference type="Pfam" id="PF01522">
    <property type="entry name" value="Polysacc_deac_1"/>
    <property type="match status" value="1"/>
</dbReference>
<dbReference type="PANTHER" id="PTHR47561:SF1">
    <property type="entry name" value="POLYSACCHARIDE DEACETYLASE FAMILY PROTEIN (AFU_ORTHOLOGUE AFUA_6G05030)"/>
    <property type="match status" value="1"/>
</dbReference>
<dbReference type="NCBIfam" id="TIGR03006">
    <property type="entry name" value="pepcterm_polyde"/>
    <property type="match status" value="1"/>
</dbReference>
<dbReference type="OrthoDB" id="258610at2"/>
<proteinExistence type="predicted"/>
<accession>A0A517ZHG1</accession>
<evidence type="ECO:0000313" key="3">
    <source>
        <dbReference type="Proteomes" id="UP000319383"/>
    </source>
</evidence>
<dbReference type="InterPro" id="IPR011330">
    <property type="entry name" value="Glyco_hydro/deAcase_b/a-brl"/>
</dbReference>
<feature type="domain" description="NodB homology" evidence="1">
    <location>
        <begin position="21"/>
        <end position="293"/>
    </location>
</feature>
<dbReference type="CDD" id="cd10941">
    <property type="entry name" value="CE4_PuuE_HpPgdA_like_2"/>
    <property type="match status" value="1"/>
</dbReference>
<dbReference type="GO" id="GO:0016810">
    <property type="term" value="F:hydrolase activity, acting on carbon-nitrogen (but not peptide) bonds"/>
    <property type="evidence" value="ECO:0007669"/>
    <property type="project" value="InterPro"/>
</dbReference>
<dbReference type="PROSITE" id="PS51677">
    <property type="entry name" value="NODB"/>
    <property type="match status" value="1"/>
</dbReference>
<dbReference type="EC" id="3.5.1.-" evidence="2"/>